<accession>A0A0F9H3V7</accession>
<organism evidence="2">
    <name type="scientific">marine sediment metagenome</name>
    <dbReference type="NCBI Taxonomy" id="412755"/>
    <lineage>
        <taxon>unclassified sequences</taxon>
        <taxon>metagenomes</taxon>
        <taxon>ecological metagenomes</taxon>
    </lineage>
</organism>
<comment type="caution">
    <text evidence="2">The sequence shown here is derived from an EMBL/GenBank/DDBJ whole genome shotgun (WGS) entry which is preliminary data.</text>
</comment>
<feature type="non-terminal residue" evidence="2">
    <location>
        <position position="1"/>
    </location>
</feature>
<feature type="region of interest" description="Disordered" evidence="1">
    <location>
        <begin position="1"/>
        <end position="37"/>
    </location>
</feature>
<sequence length="403" mass="45360">GDLSGPSPIPASVAGQTLGVVQGAKPPEPSYKDSLANPATQEKSTCGAWAIVADCSSGQHHFAKKLVCGKEWCPDCGQDNSAANKRRQARILPKLQQVARLGYFVIEFPDVYRHIGHRGEDPDLDGGKYVAGWCYSKADLRATTNTIVNVLAGERCGRRGRVGGYFGRGLGRWHWFGEKCPGKYNPHFNVLVDGGFLEPELLETIKADLRAALNVPDLIVHYSHFDKPGQIVQKARYVTRATFHNYDWNPYMADELYNFRNVRWWGSWSGPVVWELNEAEAEGEDVDGFQAVSCLQEGVCPDCGQPLKVLRYNHKTGKPVQWSRPVDSVYLDLWQAEEISGSGYYRIPHREWTGYNFSPGELLKLEEMEARKRAWVRVAAERAERERAVEAEYQAVLWRGLMN</sequence>
<dbReference type="AlphaFoldDB" id="A0A0F9H3V7"/>
<gene>
    <name evidence="2" type="ORF">LCGC14_1751360</name>
</gene>
<name>A0A0F9H3V7_9ZZZZ</name>
<evidence type="ECO:0000313" key="2">
    <source>
        <dbReference type="EMBL" id="KKM05705.1"/>
    </source>
</evidence>
<protein>
    <submittedName>
        <fullName evidence="2">Uncharacterized protein</fullName>
    </submittedName>
</protein>
<reference evidence="2" key="1">
    <citation type="journal article" date="2015" name="Nature">
        <title>Complex archaea that bridge the gap between prokaryotes and eukaryotes.</title>
        <authorList>
            <person name="Spang A."/>
            <person name="Saw J.H."/>
            <person name="Jorgensen S.L."/>
            <person name="Zaremba-Niedzwiedzka K."/>
            <person name="Martijn J."/>
            <person name="Lind A.E."/>
            <person name="van Eijk R."/>
            <person name="Schleper C."/>
            <person name="Guy L."/>
            <person name="Ettema T.J."/>
        </authorList>
    </citation>
    <scope>NUCLEOTIDE SEQUENCE</scope>
</reference>
<evidence type="ECO:0000256" key="1">
    <source>
        <dbReference type="SAM" id="MobiDB-lite"/>
    </source>
</evidence>
<proteinExistence type="predicted"/>
<dbReference type="EMBL" id="LAZR01016158">
    <property type="protein sequence ID" value="KKM05705.1"/>
    <property type="molecule type" value="Genomic_DNA"/>
</dbReference>